<feature type="compositionally biased region" description="Low complexity" evidence="1">
    <location>
        <begin position="279"/>
        <end position="297"/>
    </location>
</feature>
<evidence type="ECO:0000259" key="3">
    <source>
        <dbReference type="Pfam" id="PF03427"/>
    </source>
</evidence>
<feature type="region of interest" description="Disordered" evidence="1">
    <location>
        <begin position="189"/>
        <end position="261"/>
    </location>
</feature>
<feature type="domain" description="Carbohydrate-binding module family 19" evidence="3">
    <location>
        <begin position="311"/>
        <end position="359"/>
    </location>
</feature>
<sequence length="394" mass="38349">MVSIKVPSATLLFAVSALVSTVQAAPMHILQKRIAQVISDSTQQWVQACTAAGGGQQCNPISVTAFTTLLAAAGPCDQQNSADAMVDLAKQLNNDANMIKFAQIFAQQPRNSPSSQAVPYCQQAPKNAELNGLFQCQFQSADEKTFVGGATVGSAGTIPFGMNAPLSPPGSCPANPNGPITDGAQLVTITQNPGVPSSGGAAGGNGTTTGSGTTTGNGSTGGDDGDDGSAPADNGSDNQNGDGSSAMNSGSSAPAASMMSTPAATATAPAASAPAATATMSASSGNSSGSPTSSSNGSGSGFKLQNGEDAQALNAKFATLTADSSCSAGDNACVNGGFAQCVGGKFVITQCAGGTVCMALPLVNSPGTSITCTTQADAQARIAATGAQGGVTGN</sequence>
<name>A0A4R0RRW9_9APHY</name>
<evidence type="ECO:0000256" key="1">
    <source>
        <dbReference type="SAM" id="MobiDB-lite"/>
    </source>
</evidence>
<dbReference type="Pfam" id="PF03427">
    <property type="entry name" value="CBM_19"/>
    <property type="match status" value="1"/>
</dbReference>
<dbReference type="GO" id="GO:0006032">
    <property type="term" value="P:chitin catabolic process"/>
    <property type="evidence" value="ECO:0007669"/>
    <property type="project" value="InterPro"/>
</dbReference>
<protein>
    <recommendedName>
        <fullName evidence="3">Carbohydrate-binding module family 19 domain-containing protein</fullName>
    </recommendedName>
</protein>
<reference evidence="4 5" key="1">
    <citation type="submission" date="2018-11" db="EMBL/GenBank/DDBJ databases">
        <title>Genome assembly of Steccherinum ochraceum LE-BIN_3174, the white-rot fungus of the Steccherinaceae family (The Residual Polyporoid clade, Polyporales, Basidiomycota).</title>
        <authorList>
            <person name="Fedorova T.V."/>
            <person name="Glazunova O.A."/>
            <person name="Landesman E.O."/>
            <person name="Moiseenko K.V."/>
            <person name="Psurtseva N.V."/>
            <person name="Savinova O.S."/>
            <person name="Shakhova N.V."/>
            <person name="Tyazhelova T.V."/>
            <person name="Vasina D.V."/>
        </authorList>
    </citation>
    <scope>NUCLEOTIDE SEQUENCE [LARGE SCALE GENOMIC DNA]</scope>
    <source>
        <strain evidence="4 5">LE-BIN_3174</strain>
    </source>
</reference>
<feature type="chain" id="PRO_5020488862" description="Carbohydrate-binding module family 19 domain-containing protein" evidence="2">
    <location>
        <begin position="25"/>
        <end position="394"/>
    </location>
</feature>
<keyword evidence="5" id="KW-1185">Reference proteome</keyword>
<keyword evidence="2" id="KW-0732">Signal</keyword>
<dbReference type="Proteomes" id="UP000292702">
    <property type="component" value="Unassembled WGS sequence"/>
</dbReference>
<dbReference type="AlphaFoldDB" id="A0A4R0RRW9"/>
<dbReference type="EMBL" id="RWJN01000029">
    <property type="protein sequence ID" value="TCD70013.1"/>
    <property type="molecule type" value="Genomic_DNA"/>
</dbReference>
<proteinExistence type="predicted"/>
<comment type="caution">
    <text evidence="4">The sequence shown here is derived from an EMBL/GenBank/DDBJ whole genome shotgun (WGS) entry which is preliminary data.</text>
</comment>
<evidence type="ECO:0000256" key="2">
    <source>
        <dbReference type="SAM" id="SignalP"/>
    </source>
</evidence>
<evidence type="ECO:0000313" key="4">
    <source>
        <dbReference type="EMBL" id="TCD70013.1"/>
    </source>
</evidence>
<organism evidence="4 5">
    <name type="scientific">Steccherinum ochraceum</name>
    <dbReference type="NCBI Taxonomy" id="92696"/>
    <lineage>
        <taxon>Eukaryota</taxon>
        <taxon>Fungi</taxon>
        <taxon>Dikarya</taxon>
        <taxon>Basidiomycota</taxon>
        <taxon>Agaricomycotina</taxon>
        <taxon>Agaricomycetes</taxon>
        <taxon>Polyporales</taxon>
        <taxon>Steccherinaceae</taxon>
        <taxon>Steccherinum</taxon>
    </lineage>
</organism>
<dbReference type="OrthoDB" id="2362516at2759"/>
<dbReference type="InterPro" id="IPR005089">
    <property type="entry name" value="CBM19"/>
</dbReference>
<feature type="compositionally biased region" description="Gly residues" evidence="1">
    <location>
        <begin position="200"/>
        <end position="222"/>
    </location>
</feature>
<gene>
    <name evidence="4" type="ORF">EIP91_005263</name>
</gene>
<feature type="compositionally biased region" description="Low complexity" evidence="1">
    <location>
        <begin position="228"/>
        <end position="261"/>
    </location>
</feature>
<accession>A0A4R0RRW9</accession>
<feature type="region of interest" description="Disordered" evidence="1">
    <location>
        <begin position="279"/>
        <end position="305"/>
    </location>
</feature>
<feature type="signal peptide" evidence="2">
    <location>
        <begin position="1"/>
        <end position="24"/>
    </location>
</feature>
<evidence type="ECO:0000313" key="5">
    <source>
        <dbReference type="Proteomes" id="UP000292702"/>
    </source>
</evidence>
<dbReference type="GO" id="GO:0008061">
    <property type="term" value="F:chitin binding"/>
    <property type="evidence" value="ECO:0007669"/>
    <property type="project" value="InterPro"/>
</dbReference>